<dbReference type="SUPFAM" id="SSF53822">
    <property type="entry name" value="Periplasmic binding protein-like I"/>
    <property type="match status" value="1"/>
</dbReference>
<sequence>MSDNTESEPRGISRRNLVTGLGIAGIGGLLVGGGAGYAIKPSAEATSSTTAGSGEPIKIGSVAPITGPYSGDGQEMVRGAEMAVAEINAAGGVAGRKLTLVTADISDQAPENFIQAAQRLVSQEKVAAVFSGYTTTTSVEFQTYADAGIPLLHTNTLQANTDYVVDNKINNIFQCCPTEIWYAKGFVSLMQSWIDAGTWTPSSKSVAVISSNDSYSTSIAKVFQDEVKALGWRVTFYEEVSVPNADWGPQLAKVRNDPPGLIFVTDYLAGDLASFATQFASSPTNSLLYQQYGPSVPEYLDLAGAAANGVVWSTTIGTLPDTIGQNFAADYEKQFNSKPGLSQSGAQYDMVRLWARAAAQAGNPADFAAVNKFLTGTNFRGVVGTYAFDQKELTAVPFPDVVSDPSLGMPHLTYQIQDGKQVLISPAPYTGGDFKLPSWMV</sequence>
<dbReference type="Pfam" id="PF13458">
    <property type="entry name" value="Peripla_BP_6"/>
    <property type="match status" value="1"/>
</dbReference>
<dbReference type="InterPro" id="IPR028082">
    <property type="entry name" value="Peripla_BP_I"/>
</dbReference>
<dbReference type="InterPro" id="IPR000709">
    <property type="entry name" value="Leu_Ile_Val-bd"/>
</dbReference>
<protein>
    <submittedName>
        <fullName evidence="7">Branched-chain amino acid transport system substrate-binding protein</fullName>
    </submittedName>
</protein>
<dbReference type="PROSITE" id="PS51318">
    <property type="entry name" value="TAT"/>
    <property type="match status" value="1"/>
</dbReference>
<evidence type="ECO:0000256" key="2">
    <source>
        <dbReference type="ARBA" id="ARBA00022448"/>
    </source>
</evidence>
<evidence type="ECO:0000313" key="7">
    <source>
        <dbReference type="EMBL" id="NYJ20525.1"/>
    </source>
</evidence>
<dbReference type="InterPro" id="IPR051010">
    <property type="entry name" value="BCAA_transport"/>
</dbReference>
<evidence type="ECO:0000313" key="8">
    <source>
        <dbReference type="Proteomes" id="UP000537260"/>
    </source>
</evidence>
<dbReference type="InterPro" id="IPR028081">
    <property type="entry name" value="Leu-bd"/>
</dbReference>
<dbReference type="EMBL" id="JACCFM010000001">
    <property type="protein sequence ID" value="NYJ20525.1"/>
    <property type="molecule type" value="Genomic_DNA"/>
</dbReference>
<feature type="transmembrane region" description="Helical" evidence="5">
    <location>
        <begin position="17"/>
        <end position="39"/>
    </location>
</feature>
<keyword evidence="5" id="KW-0472">Membrane</keyword>
<evidence type="ECO:0000256" key="3">
    <source>
        <dbReference type="ARBA" id="ARBA00022729"/>
    </source>
</evidence>
<keyword evidence="5" id="KW-1133">Transmembrane helix</keyword>
<organism evidence="7 8">
    <name type="scientific">Glaciibacter psychrotolerans</name>
    <dbReference type="NCBI Taxonomy" id="670054"/>
    <lineage>
        <taxon>Bacteria</taxon>
        <taxon>Bacillati</taxon>
        <taxon>Actinomycetota</taxon>
        <taxon>Actinomycetes</taxon>
        <taxon>Micrococcales</taxon>
        <taxon>Microbacteriaceae</taxon>
        <taxon>Glaciibacter</taxon>
    </lineage>
</organism>
<dbReference type="InterPro" id="IPR006311">
    <property type="entry name" value="TAT_signal"/>
</dbReference>
<reference evidence="7 8" key="1">
    <citation type="submission" date="2020-07" db="EMBL/GenBank/DDBJ databases">
        <title>Sequencing the genomes of 1000 actinobacteria strains.</title>
        <authorList>
            <person name="Klenk H.-P."/>
        </authorList>
    </citation>
    <scope>NUCLEOTIDE SEQUENCE [LARGE SCALE GENOMIC DNA]</scope>
    <source>
        <strain evidence="7 8">LI1</strain>
    </source>
</reference>
<evidence type="ECO:0000256" key="4">
    <source>
        <dbReference type="ARBA" id="ARBA00022970"/>
    </source>
</evidence>
<dbReference type="PRINTS" id="PR00337">
    <property type="entry name" value="LEUILEVALBP"/>
</dbReference>
<dbReference type="CDD" id="cd06342">
    <property type="entry name" value="PBP1_ABC_LIVBP-like"/>
    <property type="match status" value="1"/>
</dbReference>
<comment type="similarity">
    <text evidence="1">Belongs to the leucine-binding protein family.</text>
</comment>
<dbReference type="PANTHER" id="PTHR30483">
    <property type="entry name" value="LEUCINE-SPECIFIC-BINDING PROTEIN"/>
    <property type="match status" value="1"/>
</dbReference>
<evidence type="ECO:0000259" key="6">
    <source>
        <dbReference type="Pfam" id="PF13458"/>
    </source>
</evidence>
<dbReference type="Proteomes" id="UP000537260">
    <property type="component" value="Unassembled WGS sequence"/>
</dbReference>
<name>A0A7Z0J6L7_9MICO</name>
<comment type="caution">
    <text evidence="7">The sequence shown here is derived from an EMBL/GenBank/DDBJ whole genome shotgun (WGS) entry which is preliminary data.</text>
</comment>
<evidence type="ECO:0000256" key="1">
    <source>
        <dbReference type="ARBA" id="ARBA00010062"/>
    </source>
</evidence>
<dbReference type="Gene3D" id="3.40.50.2300">
    <property type="match status" value="2"/>
</dbReference>
<dbReference type="PANTHER" id="PTHR30483:SF6">
    <property type="entry name" value="PERIPLASMIC BINDING PROTEIN OF ABC TRANSPORTER FOR NATURAL AMINO ACIDS"/>
    <property type="match status" value="1"/>
</dbReference>
<keyword evidence="8" id="KW-1185">Reference proteome</keyword>
<keyword evidence="4" id="KW-0029">Amino-acid transport</keyword>
<gene>
    <name evidence="7" type="ORF">HNR05_002316</name>
</gene>
<feature type="domain" description="Leucine-binding protein" evidence="6">
    <location>
        <begin position="56"/>
        <end position="391"/>
    </location>
</feature>
<keyword evidence="5" id="KW-0812">Transmembrane</keyword>
<dbReference type="GO" id="GO:0006865">
    <property type="term" value="P:amino acid transport"/>
    <property type="evidence" value="ECO:0007669"/>
    <property type="project" value="UniProtKB-KW"/>
</dbReference>
<dbReference type="AlphaFoldDB" id="A0A7Z0J6L7"/>
<dbReference type="RefSeq" id="WP_179579128.1">
    <property type="nucleotide sequence ID" value="NZ_JACCFM010000001.1"/>
</dbReference>
<accession>A0A7Z0J6L7</accession>
<keyword evidence="3" id="KW-0732">Signal</keyword>
<keyword evidence="2" id="KW-0813">Transport</keyword>
<proteinExistence type="inferred from homology"/>
<evidence type="ECO:0000256" key="5">
    <source>
        <dbReference type="SAM" id="Phobius"/>
    </source>
</evidence>